<organism evidence="6 7">
    <name type="scientific">Levilinea saccharolytica</name>
    <dbReference type="NCBI Taxonomy" id="229921"/>
    <lineage>
        <taxon>Bacteria</taxon>
        <taxon>Bacillati</taxon>
        <taxon>Chloroflexota</taxon>
        <taxon>Anaerolineae</taxon>
        <taxon>Anaerolineales</taxon>
        <taxon>Anaerolineaceae</taxon>
        <taxon>Levilinea</taxon>
    </lineage>
</organism>
<dbReference type="InterPro" id="IPR050319">
    <property type="entry name" value="ABC_transp_ATP-bind"/>
</dbReference>
<dbReference type="AlphaFoldDB" id="A0A0P6XI97"/>
<evidence type="ECO:0000259" key="5">
    <source>
        <dbReference type="PROSITE" id="PS50893"/>
    </source>
</evidence>
<dbReference type="GO" id="GO:0005524">
    <property type="term" value="F:ATP binding"/>
    <property type="evidence" value="ECO:0007669"/>
    <property type="project" value="UniProtKB-KW"/>
</dbReference>
<dbReference type="PROSITE" id="PS50893">
    <property type="entry name" value="ABC_TRANSPORTER_2"/>
    <property type="match status" value="1"/>
</dbReference>
<dbReference type="FunFam" id="3.40.50.300:FF:000016">
    <property type="entry name" value="Oligopeptide ABC transporter ATP-binding component"/>
    <property type="match status" value="1"/>
</dbReference>
<evidence type="ECO:0000256" key="1">
    <source>
        <dbReference type="ARBA" id="ARBA00005417"/>
    </source>
</evidence>
<dbReference type="GO" id="GO:0055085">
    <property type="term" value="P:transmembrane transport"/>
    <property type="evidence" value="ECO:0007669"/>
    <property type="project" value="UniProtKB-ARBA"/>
</dbReference>
<dbReference type="SMART" id="SM00382">
    <property type="entry name" value="AAA"/>
    <property type="match status" value="1"/>
</dbReference>
<dbReference type="Pfam" id="PF08352">
    <property type="entry name" value="oligo_HPY"/>
    <property type="match status" value="1"/>
</dbReference>
<dbReference type="PANTHER" id="PTHR43776">
    <property type="entry name" value="TRANSPORT ATP-BINDING PROTEIN"/>
    <property type="match status" value="1"/>
</dbReference>
<dbReference type="NCBIfam" id="TIGR01727">
    <property type="entry name" value="oligo_HPY"/>
    <property type="match status" value="1"/>
</dbReference>
<comment type="similarity">
    <text evidence="1">Belongs to the ABC transporter superfamily.</text>
</comment>
<dbReference type="CDD" id="cd03257">
    <property type="entry name" value="ABC_NikE_OppD_transporters"/>
    <property type="match status" value="1"/>
</dbReference>
<dbReference type="EMBL" id="LGCM01000047">
    <property type="protein sequence ID" value="KPL79596.1"/>
    <property type="molecule type" value="Genomic_DNA"/>
</dbReference>
<evidence type="ECO:0000256" key="4">
    <source>
        <dbReference type="ARBA" id="ARBA00022840"/>
    </source>
</evidence>
<dbReference type="InterPro" id="IPR013563">
    <property type="entry name" value="Oligopep_ABC_C"/>
</dbReference>
<name>A0A0P6XI97_9CHLR</name>
<reference evidence="6 7" key="1">
    <citation type="submission" date="2015-07" db="EMBL/GenBank/DDBJ databases">
        <title>Genome sequence of Levilinea saccharolytica DSM 16555.</title>
        <authorList>
            <person name="Hemp J."/>
            <person name="Ward L.M."/>
            <person name="Pace L.A."/>
            <person name="Fischer W.W."/>
        </authorList>
    </citation>
    <scope>NUCLEOTIDE SEQUENCE [LARGE SCALE GENOMIC DNA]</scope>
    <source>
        <strain evidence="6 7">KIBI-1</strain>
    </source>
</reference>
<dbReference type="PANTHER" id="PTHR43776:SF7">
    <property type="entry name" value="D,D-DIPEPTIDE TRANSPORT ATP-BINDING PROTEIN DDPF-RELATED"/>
    <property type="match status" value="1"/>
</dbReference>
<dbReference type="STRING" id="229921.ADN01_13970"/>
<dbReference type="RefSeq" id="WP_062417819.1">
    <property type="nucleotide sequence ID" value="NZ_DF967974.1"/>
</dbReference>
<keyword evidence="2" id="KW-0813">Transport</keyword>
<protein>
    <recommendedName>
        <fullName evidence="5">ABC transporter domain-containing protein</fullName>
    </recommendedName>
</protein>
<accession>A0A0P6XI97</accession>
<sequence length="335" mass="36914">MSETAAVLELRNLRKLFPAGRSGIWARTSEFVHALDGVDLRLEKGEILALAGESGCGKSTLALTLMGLEKPTQGTIWFEGEDVTRQSRAGRQRLCRQIQMVFQDPYESLNPLMTIGEIVAEPLDVHRLAQNREERRGRVEKALEEAGLKPAHIFMNRLPHELSGGQRQRVVIAAALVLEPEVLLADEPVSMLDVSIRAEILNLLAELRERRGISVLLITHDLATSAYLADRVAVMYLGRIVELGETQAVLESPAHPYTQALLSVIPVPNPRKRRERIILQGQPPNPVHVPAGCRFHPRCPKVMERCRVEDPVLAAVGAGSHQAACWLVSGGGSDE</sequence>
<evidence type="ECO:0000313" key="6">
    <source>
        <dbReference type="EMBL" id="KPL79596.1"/>
    </source>
</evidence>
<evidence type="ECO:0000313" key="7">
    <source>
        <dbReference type="Proteomes" id="UP000050501"/>
    </source>
</evidence>
<comment type="caution">
    <text evidence="6">The sequence shown here is derived from an EMBL/GenBank/DDBJ whole genome shotgun (WGS) entry which is preliminary data.</text>
</comment>
<dbReference type="Gene3D" id="3.40.50.300">
    <property type="entry name" value="P-loop containing nucleotide triphosphate hydrolases"/>
    <property type="match status" value="1"/>
</dbReference>
<dbReference type="GO" id="GO:0016887">
    <property type="term" value="F:ATP hydrolysis activity"/>
    <property type="evidence" value="ECO:0007669"/>
    <property type="project" value="InterPro"/>
</dbReference>
<gene>
    <name evidence="6" type="ORF">ADN01_13970</name>
</gene>
<evidence type="ECO:0000256" key="3">
    <source>
        <dbReference type="ARBA" id="ARBA00022741"/>
    </source>
</evidence>
<dbReference type="InterPro" id="IPR003593">
    <property type="entry name" value="AAA+_ATPase"/>
</dbReference>
<keyword evidence="7" id="KW-1185">Reference proteome</keyword>
<evidence type="ECO:0000256" key="2">
    <source>
        <dbReference type="ARBA" id="ARBA00022448"/>
    </source>
</evidence>
<dbReference type="OrthoDB" id="9806285at2"/>
<dbReference type="InterPro" id="IPR017871">
    <property type="entry name" value="ABC_transporter-like_CS"/>
</dbReference>
<dbReference type="InterPro" id="IPR003439">
    <property type="entry name" value="ABC_transporter-like_ATP-bd"/>
</dbReference>
<keyword evidence="3" id="KW-0547">Nucleotide-binding</keyword>
<dbReference type="InterPro" id="IPR027417">
    <property type="entry name" value="P-loop_NTPase"/>
</dbReference>
<dbReference type="Pfam" id="PF00005">
    <property type="entry name" value="ABC_tran"/>
    <property type="match status" value="1"/>
</dbReference>
<keyword evidence="4" id="KW-0067">ATP-binding</keyword>
<dbReference type="GO" id="GO:0015833">
    <property type="term" value="P:peptide transport"/>
    <property type="evidence" value="ECO:0007669"/>
    <property type="project" value="InterPro"/>
</dbReference>
<dbReference type="Proteomes" id="UP000050501">
    <property type="component" value="Unassembled WGS sequence"/>
</dbReference>
<feature type="domain" description="ABC transporter" evidence="5">
    <location>
        <begin position="8"/>
        <end position="262"/>
    </location>
</feature>
<dbReference type="SUPFAM" id="SSF52540">
    <property type="entry name" value="P-loop containing nucleoside triphosphate hydrolases"/>
    <property type="match status" value="1"/>
</dbReference>
<dbReference type="PROSITE" id="PS00211">
    <property type="entry name" value="ABC_TRANSPORTER_1"/>
    <property type="match status" value="1"/>
</dbReference>
<proteinExistence type="inferred from homology"/>